<protein>
    <recommendedName>
        <fullName evidence="3">C-lysozyme inhibitor</fullName>
    </recommendedName>
</protein>
<proteinExistence type="predicted"/>
<organism evidence="1 2">
    <name type="scientific">Azospirillum aestuarii</name>
    <dbReference type="NCBI Taxonomy" id="2802052"/>
    <lineage>
        <taxon>Bacteria</taxon>
        <taxon>Pseudomonadati</taxon>
        <taxon>Pseudomonadota</taxon>
        <taxon>Alphaproteobacteria</taxon>
        <taxon>Rhodospirillales</taxon>
        <taxon>Azospirillaceae</taxon>
        <taxon>Azospirillum</taxon>
    </lineage>
</organism>
<gene>
    <name evidence="1" type="ORF">JJL56_01820</name>
</gene>
<dbReference type="EMBL" id="JAEPIV010000001">
    <property type="protein sequence ID" value="MBK4717598.1"/>
    <property type="molecule type" value="Genomic_DNA"/>
</dbReference>
<reference evidence="1 2" key="1">
    <citation type="submission" date="2021-01" db="EMBL/GenBank/DDBJ databases">
        <title>Azospirillum sp. YIM DDC1 draft genome.</title>
        <authorList>
            <person name="Wang Y.-X."/>
        </authorList>
    </citation>
    <scope>NUCLEOTIDE SEQUENCE [LARGE SCALE GENOMIC DNA]</scope>
    <source>
        <strain evidence="1 2">YIM DDC1</strain>
    </source>
</reference>
<accession>A0ABS1HS00</accession>
<evidence type="ECO:0000313" key="1">
    <source>
        <dbReference type="EMBL" id="MBK4717598.1"/>
    </source>
</evidence>
<keyword evidence="2" id="KW-1185">Reference proteome</keyword>
<sequence length="122" mass="13211">MIVVGPVSPALAADHAERAKGKEVYEVVKDQAVLDAVRRIMPAPNFKVWSTWAKHGVSAPMEERDGIVFGFGCQPHNCSTVHARLALDHNGNVWASLTENGRNTAYYGNPPDSVKSVLTIGD</sequence>
<comment type="caution">
    <text evidence="1">The sequence shown here is derived from an EMBL/GenBank/DDBJ whole genome shotgun (WGS) entry which is preliminary data.</text>
</comment>
<name>A0ABS1HS00_9PROT</name>
<dbReference type="RefSeq" id="WP_200483961.1">
    <property type="nucleotide sequence ID" value="NZ_JAEPIV010000001.1"/>
</dbReference>
<dbReference type="Gene3D" id="3.40.1420.10">
    <property type="entry name" value="Inhibitor of vertebrate lysozyme"/>
    <property type="match status" value="1"/>
</dbReference>
<dbReference type="InterPro" id="IPR036501">
    <property type="entry name" value="Inhibitor_vert_lysozyme_sf"/>
</dbReference>
<evidence type="ECO:0000313" key="2">
    <source>
        <dbReference type="Proteomes" id="UP000654452"/>
    </source>
</evidence>
<dbReference type="Proteomes" id="UP000654452">
    <property type="component" value="Unassembled WGS sequence"/>
</dbReference>
<evidence type="ECO:0008006" key="3">
    <source>
        <dbReference type="Google" id="ProtNLM"/>
    </source>
</evidence>